<name>X1J8U1_9ZZZZ</name>
<proteinExistence type="predicted"/>
<organism evidence="1">
    <name type="scientific">marine sediment metagenome</name>
    <dbReference type="NCBI Taxonomy" id="412755"/>
    <lineage>
        <taxon>unclassified sequences</taxon>
        <taxon>metagenomes</taxon>
        <taxon>ecological metagenomes</taxon>
    </lineage>
</organism>
<reference evidence="1" key="1">
    <citation type="journal article" date="2014" name="Front. Microbiol.">
        <title>High frequency of phylogenetically diverse reductive dehalogenase-homologous genes in deep subseafloor sedimentary metagenomes.</title>
        <authorList>
            <person name="Kawai M."/>
            <person name="Futagami T."/>
            <person name="Toyoda A."/>
            <person name="Takaki Y."/>
            <person name="Nishi S."/>
            <person name="Hori S."/>
            <person name="Arai W."/>
            <person name="Tsubouchi T."/>
            <person name="Morono Y."/>
            <person name="Uchiyama I."/>
            <person name="Ito T."/>
            <person name="Fujiyama A."/>
            <person name="Inagaki F."/>
            <person name="Takami H."/>
        </authorList>
    </citation>
    <scope>NUCLEOTIDE SEQUENCE</scope>
    <source>
        <strain evidence="1">Expedition CK06-06</strain>
    </source>
</reference>
<comment type="caution">
    <text evidence="1">The sequence shown here is derived from an EMBL/GenBank/DDBJ whole genome shotgun (WGS) entry which is preliminary data.</text>
</comment>
<accession>X1J8U1</accession>
<feature type="non-terminal residue" evidence="1">
    <location>
        <position position="1"/>
    </location>
</feature>
<evidence type="ECO:0000313" key="1">
    <source>
        <dbReference type="EMBL" id="GAH74799.1"/>
    </source>
</evidence>
<dbReference type="AlphaFoldDB" id="X1J8U1"/>
<protein>
    <submittedName>
        <fullName evidence="1">Uncharacterized protein</fullName>
    </submittedName>
</protein>
<dbReference type="EMBL" id="BARU01027509">
    <property type="protein sequence ID" value="GAH74799.1"/>
    <property type="molecule type" value="Genomic_DNA"/>
</dbReference>
<sequence>QSNLIRGITKIICDFINIPELTMKGTALKALREWEIKNNSSINVIADMAISKGLNAVKEIFSIGKNMVKKLVSDPKDKNEILIDISFEKAFKFFLDYYYRYQG</sequence>
<gene>
    <name evidence="1" type="ORF">S03H2_44030</name>
</gene>